<dbReference type="EMBL" id="BARW01027903">
    <property type="protein sequence ID" value="GAJ07050.1"/>
    <property type="molecule type" value="Genomic_DNA"/>
</dbReference>
<dbReference type="FunFam" id="3.30.980.10:FF:000004">
    <property type="entry name" value="Alanine--tRNA ligase, cytoplasmic"/>
    <property type="match status" value="1"/>
</dbReference>
<keyword evidence="9" id="KW-0030">Aminoacyl-tRNA synthetase</keyword>
<evidence type="ECO:0000313" key="11">
    <source>
        <dbReference type="EMBL" id="GAJ07050.1"/>
    </source>
</evidence>
<dbReference type="GO" id="GO:0000049">
    <property type="term" value="F:tRNA binding"/>
    <property type="evidence" value="ECO:0007669"/>
    <property type="project" value="UniProtKB-KW"/>
</dbReference>
<gene>
    <name evidence="11" type="ORF">S12H4_45168</name>
</gene>
<accession>X1VHX1</accession>
<keyword evidence="3" id="KW-0820">tRNA-binding</keyword>
<dbReference type="GO" id="GO:0004813">
    <property type="term" value="F:alanine-tRNA ligase activity"/>
    <property type="evidence" value="ECO:0007669"/>
    <property type="project" value="UniProtKB-EC"/>
</dbReference>
<proteinExistence type="inferred from homology"/>
<dbReference type="Gene3D" id="2.40.30.130">
    <property type="match status" value="1"/>
</dbReference>
<evidence type="ECO:0000256" key="4">
    <source>
        <dbReference type="ARBA" id="ARBA00022598"/>
    </source>
</evidence>
<feature type="domain" description="Alanyl-transfer RNA synthetases family profile" evidence="10">
    <location>
        <begin position="1"/>
        <end position="192"/>
    </location>
</feature>
<keyword evidence="8" id="KW-0648">Protein biosynthesis</keyword>
<dbReference type="GO" id="GO:0005524">
    <property type="term" value="F:ATP binding"/>
    <property type="evidence" value="ECO:0007669"/>
    <property type="project" value="UniProtKB-KW"/>
</dbReference>
<dbReference type="EC" id="6.1.1.7" evidence="2"/>
<dbReference type="AlphaFoldDB" id="X1VHX1"/>
<keyword evidence="5" id="KW-0547">Nucleotide-binding</keyword>
<dbReference type="InterPro" id="IPR009000">
    <property type="entry name" value="Transl_B-barrel_sf"/>
</dbReference>
<evidence type="ECO:0000256" key="9">
    <source>
        <dbReference type="ARBA" id="ARBA00023146"/>
    </source>
</evidence>
<feature type="non-terminal residue" evidence="11">
    <location>
        <position position="1"/>
    </location>
</feature>
<evidence type="ECO:0000256" key="3">
    <source>
        <dbReference type="ARBA" id="ARBA00022555"/>
    </source>
</evidence>
<dbReference type="PANTHER" id="PTHR11777:SF9">
    <property type="entry name" value="ALANINE--TRNA LIGASE, CYTOPLASMIC"/>
    <property type="match status" value="1"/>
</dbReference>
<dbReference type="InterPro" id="IPR018163">
    <property type="entry name" value="Thr/Ala-tRNA-synth_IIc_edit"/>
</dbReference>
<organism evidence="11">
    <name type="scientific">marine sediment metagenome</name>
    <dbReference type="NCBI Taxonomy" id="412755"/>
    <lineage>
        <taxon>unclassified sequences</taxon>
        <taxon>metagenomes</taxon>
        <taxon>ecological metagenomes</taxon>
    </lineage>
</organism>
<name>X1VHX1_9ZZZZ</name>
<dbReference type="InterPro" id="IPR050058">
    <property type="entry name" value="Ala-tRNA_ligase"/>
</dbReference>
<comment type="caution">
    <text evidence="11">The sequence shown here is derived from an EMBL/GenBank/DDBJ whole genome shotgun (WGS) entry which is preliminary data.</text>
</comment>
<dbReference type="SUPFAM" id="SSF50447">
    <property type="entry name" value="Translation proteins"/>
    <property type="match status" value="1"/>
</dbReference>
<keyword evidence="7" id="KW-0694">RNA-binding</keyword>
<dbReference type="PANTHER" id="PTHR11777">
    <property type="entry name" value="ALANYL-TRNA SYNTHETASE"/>
    <property type="match status" value="1"/>
</dbReference>
<comment type="similarity">
    <text evidence="1">Belongs to the class-II aminoacyl-tRNA synthetase family.</text>
</comment>
<sequence>KVSKGGVVEIVGVLKIPTKASFVGYHNLRHKTSIFSLFVSNNIVETILEGEKAGLILESTPFYGEMGGQVGDTGEIISPSGRFSVTNTIGVPPDIITHQRYVIIHQGYVTQGSLAVGDEVEAMVDEERRLDIARNHSATHLLQSALRQVLGEHVQQRGSLVAPDRFRFDFSHLTAMTKKELQETEIWADNALACFLA</sequence>
<dbReference type="InterPro" id="IPR018164">
    <property type="entry name" value="Ala-tRNA-synth_IIc_N"/>
</dbReference>
<dbReference type="GO" id="GO:0045892">
    <property type="term" value="P:negative regulation of DNA-templated transcription"/>
    <property type="evidence" value="ECO:0007669"/>
    <property type="project" value="TreeGrafter"/>
</dbReference>
<evidence type="ECO:0000256" key="8">
    <source>
        <dbReference type="ARBA" id="ARBA00022917"/>
    </source>
</evidence>
<dbReference type="PROSITE" id="PS50860">
    <property type="entry name" value="AA_TRNA_LIGASE_II_ALA"/>
    <property type="match status" value="1"/>
</dbReference>
<evidence type="ECO:0000256" key="6">
    <source>
        <dbReference type="ARBA" id="ARBA00022840"/>
    </source>
</evidence>
<dbReference type="GO" id="GO:0006419">
    <property type="term" value="P:alanyl-tRNA aminoacylation"/>
    <property type="evidence" value="ECO:0007669"/>
    <property type="project" value="InterPro"/>
</dbReference>
<dbReference type="Gene3D" id="3.30.980.10">
    <property type="entry name" value="Threonyl-trna Synthetase, Chain A, domain 2"/>
    <property type="match status" value="1"/>
</dbReference>
<protein>
    <recommendedName>
        <fullName evidence="2">alanine--tRNA ligase</fullName>
        <ecNumber evidence="2">6.1.1.7</ecNumber>
    </recommendedName>
</protein>
<keyword evidence="4" id="KW-0436">Ligase</keyword>
<dbReference type="GO" id="GO:0005829">
    <property type="term" value="C:cytosol"/>
    <property type="evidence" value="ECO:0007669"/>
    <property type="project" value="TreeGrafter"/>
</dbReference>
<evidence type="ECO:0000256" key="5">
    <source>
        <dbReference type="ARBA" id="ARBA00022741"/>
    </source>
</evidence>
<dbReference type="Pfam" id="PF01411">
    <property type="entry name" value="tRNA-synt_2c"/>
    <property type="match status" value="1"/>
</dbReference>
<dbReference type="GO" id="GO:0002161">
    <property type="term" value="F:aminoacyl-tRNA deacylase activity"/>
    <property type="evidence" value="ECO:0007669"/>
    <property type="project" value="TreeGrafter"/>
</dbReference>
<reference evidence="11" key="1">
    <citation type="journal article" date="2014" name="Front. Microbiol.">
        <title>High frequency of phylogenetically diverse reductive dehalogenase-homologous genes in deep subseafloor sedimentary metagenomes.</title>
        <authorList>
            <person name="Kawai M."/>
            <person name="Futagami T."/>
            <person name="Toyoda A."/>
            <person name="Takaki Y."/>
            <person name="Nishi S."/>
            <person name="Hori S."/>
            <person name="Arai W."/>
            <person name="Tsubouchi T."/>
            <person name="Morono Y."/>
            <person name="Uchiyama I."/>
            <person name="Ito T."/>
            <person name="Fujiyama A."/>
            <person name="Inagaki F."/>
            <person name="Takami H."/>
        </authorList>
    </citation>
    <scope>NUCLEOTIDE SEQUENCE</scope>
    <source>
        <strain evidence="11">Expedition CK06-06</strain>
    </source>
</reference>
<evidence type="ECO:0000256" key="1">
    <source>
        <dbReference type="ARBA" id="ARBA00008226"/>
    </source>
</evidence>
<evidence type="ECO:0000259" key="10">
    <source>
        <dbReference type="PROSITE" id="PS50860"/>
    </source>
</evidence>
<dbReference type="InterPro" id="IPR018165">
    <property type="entry name" value="Ala-tRNA-synth_IIc_core"/>
</dbReference>
<evidence type="ECO:0000256" key="7">
    <source>
        <dbReference type="ARBA" id="ARBA00022884"/>
    </source>
</evidence>
<evidence type="ECO:0000256" key="2">
    <source>
        <dbReference type="ARBA" id="ARBA00013168"/>
    </source>
</evidence>
<keyword evidence="6" id="KW-0067">ATP-binding</keyword>
<dbReference type="SUPFAM" id="SSF55186">
    <property type="entry name" value="ThrRS/AlaRS common domain"/>
    <property type="match status" value="1"/>
</dbReference>